<dbReference type="GO" id="GO:0061603">
    <property type="term" value="F:molybdenum cofactor guanylyltransferase activity"/>
    <property type="evidence" value="ECO:0007669"/>
    <property type="project" value="UniProtKB-EC"/>
</dbReference>
<comment type="caution">
    <text evidence="10">The sequence shown here is derived from an EMBL/GenBank/DDBJ whole genome shotgun (WGS) entry which is preliminary data.</text>
</comment>
<dbReference type="OrthoDB" id="9788394at2"/>
<dbReference type="InterPro" id="IPR025877">
    <property type="entry name" value="MobA-like_NTP_Trfase"/>
</dbReference>
<name>A0A317EAE0_9PROT</name>
<sequence length="213" mass="21362">MRPAGLILAGGLSRRFGGGHKGLAPLDGRPLAAHVIERVAPQCAALALNVNGPAGAFAAFGLPLVADGIAGHPGPLAGVLAGLRWLAAAGAGDLLLTVTVDEPFVPLDLAARLAAVRSAPGMIAHAAAGGRSHYLAALWPLAVADDLERALTIDGLARIRDFIARHPVATADFGPGPPDPFFNVNTPDDLAAAAVALPAAPQHPAATVPTDAE</sequence>
<dbReference type="InterPro" id="IPR013482">
    <property type="entry name" value="Molybde_CF_guanTrfase"/>
</dbReference>
<comment type="similarity">
    <text evidence="8">Belongs to the MobA family.</text>
</comment>
<reference evidence="11" key="1">
    <citation type="submission" date="2018-05" db="EMBL/GenBank/DDBJ databases">
        <title>Zavarzinia sp. HR-AS.</title>
        <authorList>
            <person name="Lee Y."/>
            <person name="Jeon C.O."/>
        </authorList>
    </citation>
    <scope>NUCLEOTIDE SEQUENCE [LARGE SCALE GENOMIC DNA]</scope>
    <source>
        <strain evidence="11">DSM 1231</strain>
    </source>
</reference>
<evidence type="ECO:0000313" key="10">
    <source>
        <dbReference type="EMBL" id="PWR23196.1"/>
    </source>
</evidence>
<dbReference type="HAMAP" id="MF_00316">
    <property type="entry name" value="MobA"/>
    <property type="match status" value="1"/>
</dbReference>
<evidence type="ECO:0000256" key="8">
    <source>
        <dbReference type="HAMAP-Rule" id="MF_00316"/>
    </source>
</evidence>
<comment type="subunit">
    <text evidence="8">Monomer.</text>
</comment>
<feature type="binding site" evidence="8">
    <location>
        <position position="67"/>
    </location>
    <ligand>
        <name>GTP</name>
        <dbReference type="ChEBI" id="CHEBI:37565"/>
    </ligand>
</feature>
<evidence type="ECO:0000256" key="7">
    <source>
        <dbReference type="ARBA" id="ARBA00023150"/>
    </source>
</evidence>
<evidence type="ECO:0000256" key="2">
    <source>
        <dbReference type="ARBA" id="ARBA00022679"/>
    </source>
</evidence>
<feature type="binding site" evidence="8">
    <location>
        <position position="101"/>
    </location>
    <ligand>
        <name>GTP</name>
        <dbReference type="ChEBI" id="CHEBI:37565"/>
    </ligand>
</feature>
<dbReference type="PANTHER" id="PTHR19136:SF81">
    <property type="entry name" value="MOLYBDENUM COFACTOR GUANYLYLTRANSFERASE"/>
    <property type="match status" value="1"/>
</dbReference>
<keyword evidence="6 8" id="KW-0342">GTP-binding</keyword>
<proteinExistence type="inferred from homology"/>
<dbReference type="AlphaFoldDB" id="A0A317EAE0"/>
<dbReference type="RefSeq" id="WP_109919230.1">
    <property type="nucleotide sequence ID" value="NZ_QGLF01000001.1"/>
</dbReference>
<keyword evidence="7 8" id="KW-0501">Molybdenum cofactor biosynthesis</keyword>
<evidence type="ECO:0000313" key="11">
    <source>
        <dbReference type="Proteomes" id="UP000246077"/>
    </source>
</evidence>
<feature type="domain" description="MobA-like NTP transferase" evidence="9">
    <location>
        <begin position="5"/>
        <end position="166"/>
    </location>
</feature>
<evidence type="ECO:0000256" key="3">
    <source>
        <dbReference type="ARBA" id="ARBA00022723"/>
    </source>
</evidence>
<dbReference type="SUPFAM" id="SSF53448">
    <property type="entry name" value="Nucleotide-diphospho-sugar transferases"/>
    <property type="match status" value="1"/>
</dbReference>
<dbReference type="EC" id="2.7.7.77" evidence="8"/>
<dbReference type="CDD" id="cd02503">
    <property type="entry name" value="MobA"/>
    <property type="match status" value="1"/>
</dbReference>
<keyword evidence="2 8" id="KW-0808">Transferase</keyword>
<dbReference type="NCBIfam" id="TIGR02665">
    <property type="entry name" value="molyb_mobA"/>
    <property type="match status" value="1"/>
</dbReference>
<comment type="function">
    <text evidence="8">Transfers a GMP moiety from GTP to Mo-molybdopterin (Mo-MPT) cofactor (Moco or molybdenum cofactor) to form Mo-molybdopterin guanine dinucleotide (Mo-MGD) cofactor.</text>
</comment>
<dbReference type="GO" id="GO:0046872">
    <property type="term" value="F:metal ion binding"/>
    <property type="evidence" value="ECO:0007669"/>
    <property type="project" value="UniProtKB-KW"/>
</dbReference>
<comment type="cofactor">
    <cofactor evidence="8">
        <name>Mg(2+)</name>
        <dbReference type="ChEBI" id="CHEBI:18420"/>
    </cofactor>
</comment>
<comment type="domain">
    <text evidence="8">The N-terminal domain determines nucleotide recognition and specific binding, while the C-terminal domain determines the specific binding to the target protein.</text>
</comment>
<keyword evidence="4 8" id="KW-0547">Nucleotide-binding</keyword>
<dbReference type="InterPro" id="IPR029044">
    <property type="entry name" value="Nucleotide-diphossugar_trans"/>
</dbReference>
<dbReference type="GO" id="GO:1902758">
    <property type="term" value="P:bis(molybdopterin guanine dinucleotide)molybdenum biosynthetic process"/>
    <property type="evidence" value="ECO:0007669"/>
    <property type="project" value="TreeGrafter"/>
</dbReference>
<feature type="binding site" evidence="8">
    <location>
        <position position="49"/>
    </location>
    <ligand>
        <name>GTP</name>
        <dbReference type="ChEBI" id="CHEBI:37565"/>
    </ligand>
</feature>
<accession>A0A317EAE0</accession>
<keyword evidence="11" id="KW-1185">Reference proteome</keyword>
<dbReference type="GO" id="GO:0005525">
    <property type="term" value="F:GTP binding"/>
    <property type="evidence" value="ECO:0007669"/>
    <property type="project" value="UniProtKB-UniRule"/>
</dbReference>
<gene>
    <name evidence="8" type="primary">mobA</name>
    <name evidence="10" type="ORF">DKG75_01085</name>
</gene>
<protein>
    <recommendedName>
        <fullName evidence="8">Molybdenum cofactor guanylyltransferase</fullName>
        <shortName evidence="8">MoCo guanylyltransferase</shortName>
        <ecNumber evidence="8">2.7.7.77</ecNumber>
    </recommendedName>
    <alternativeName>
        <fullName evidence="8">GTP:molybdopterin guanylyltransferase</fullName>
    </alternativeName>
    <alternativeName>
        <fullName evidence="8">Mo-MPT guanylyltransferase</fullName>
    </alternativeName>
    <alternativeName>
        <fullName evidence="8">Molybdopterin guanylyltransferase</fullName>
    </alternativeName>
    <alternativeName>
        <fullName evidence="8">Molybdopterin-guanine dinucleotide synthase</fullName>
        <shortName evidence="8">MGD synthase</shortName>
    </alternativeName>
</protein>
<evidence type="ECO:0000256" key="4">
    <source>
        <dbReference type="ARBA" id="ARBA00022741"/>
    </source>
</evidence>
<dbReference type="EMBL" id="QGLF01000001">
    <property type="protein sequence ID" value="PWR23196.1"/>
    <property type="molecule type" value="Genomic_DNA"/>
</dbReference>
<evidence type="ECO:0000256" key="6">
    <source>
        <dbReference type="ARBA" id="ARBA00023134"/>
    </source>
</evidence>
<dbReference type="PANTHER" id="PTHR19136">
    <property type="entry name" value="MOLYBDENUM COFACTOR GUANYLYLTRANSFERASE"/>
    <property type="match status" value="1"/>
</dbReference>
<evidence type="ECO:0000256" key="5">
    <source>
        <dbReference type="ARBA" id="ARBA00022842"/>
    </source>
</evidence>
<feature type="binding site" evidence="8">
    <location>
        <position position="101"/>
    </location>
    <ligand>
        <name>Mg(2+)</name>
        <dbReference type="ChEBI" id="CHEBI:18420"/>
    </ligand>
</feature>
<dbReference type="Pfam" id="PF12804">
    <property type="entry name" value="NTP_transf_3"/>
    <property type="match status" value="1"/>
</dbReference>
<dbReference type="GO" id="GO:0005737">
    <property type="term" value="C:cytoplasm"/>
    <property type="evidence" value="ECO:0007669"/>
    <property type="project" value="UniProtKB-SubCell"/>
</dbReference>
<organism evidence="10 11">
    <name type="scientific">Zavarzinia compransoris</name>
    <dbReference type="NCBI Taxonomy" id="1264899"/>
    <lineage>
        <taxon>Bacteria</taxon>
        <taxon>Pseudomonadati</taxon>
        <taxon>Pseudomonadota</taxon>
        <taxon>Alphaproteobacteria</taxon>
        <taxon>Rhodospirillales</taxon>
        <taxon>Zavarziniaceae</taxon>
        <taxon>Zavarzinia</taxon>
    </lineage>
</organism>
<feature type="binding site" evidence="8">
    <location>
        <position position="21"/>
    </location>
    <ligand>
        <name>GTP</name>
        <dbReference type="ChEBI" id="CHEBI:37565"/>
    </ligand>
</feature>
<feature type="binding site" evidence="8">
    <location>
        <begin position="8"/>
        <end position="10"/>
    </location>
    <ligand>
        <name>GTP</name>
        <dbReference type="ChEBI" id="CHEBI:37565"/>
    </ligand>
</feature>
<keyword evidence="10" id="KW-0548">Nucleotidyltransferase</keyword>
<evidence type="ECO:0000256" key="1">
    <source>
        <dbReference type="ARBA" id="ARBA00022490"/>
    </source>
</evidence>
<keyword evidence="1 8" id="KW-0963">Cytoplasm</keyword>
<evidence type="ECO:0000259" key="9">
    <source>
        <dbReference type="Pfam" id="PF12804"/>
    </source>
</evidence>
<keyword evidence="5 8" id="KW-0460">Magnesium</keyword>
<comment type="catalytic activity">
    <reaction evidence="8">
        <text>Mo-molybdopterin + GTP + H(+) = Mo-molybdopterin guanine dinucleotide + diphosphate</text>
        <dbReference type="Rhea" id="RHEA:34243"/>
        <dbReference type="ChEBI" id="CHEBI:15378"/>
        <dbReference type="ChEBI" id="CHEBI:33019"/>
        <dbReference type="ChEBI" id="CHEBI:37565"/>
        <dbReference type="ChEBI" id="CHEBI:71302"/>
        <dbReference type="ChEBI" id="CHEBI:71310"/>
        <dbReference type="EC" id="2.7.7.77"/>
    </reaction>
</comment>
<keyword evidence="3 8" id="KW-0479">Metal-binding</keyword>
<comment type="subcellular location">
    <subcellularLocation>
        <location evidence="8">Cytoplasm</location>
    </subcellularLocation>
</comment>
<dbReference type="Gene3D" id="3.90.550.10">
    <property type="entry name" value="Spore Coat Polysaccharide Biosynthesis Protein SpsA, Chain A"/>
    <property type="match status" value="1"/>
</dbReference>
<dbReference type="Proteomes" id="UP000246077">
    <property type="component" value="Unassembled WGS sequence"/>
</dbReference>